<dbReference type="Proteomes" id="UP000094565">
    <property type="component" value="Chromosome 1"/>
</dbReference>
<protein>
    <submittedName>
        <fullName evidence="6">BA75_00939T0</fullName>
    </submittedName>
</protein>
<feature type="transmembrane region" description="Helical" evidence="5">
    <location>
        <begin position="117"/>
        <end position="139"/>
    </location>
</feature>
<evidence type="ECO:0000313" key="6">
    <source>
        <dbReference type="EMBL" id="ANZ74058.1"/>
    </source>
</evidence>
<evidence type="ECO:0000256" key="4">
    <source>
        <dbReference type="ARBA" id="ARBA00023136"/>
    </source>
</evidence>
<keyword evidence="2 5" id="KW-0812">Transmembrane</keyword>
<accession>A0A1B2J890</accession>
<evidence type="ECO:0000256" key="1">
    <source>
        <dbReference type="ARBA" id="ARBA00004141"/>
    </source>
</evidence>
<gene>
    <name evidence="6" type="ORF">ATY40_BA7500939</name>
</gene>
<evidence type="ECO:0000256" key="3">
    <source>
        <dbReference type="ARBA" id="ARBA00022989"/>
    </source>
</evidence>
<evidence type="ECO:0000256" key="5">
    <source>
        <dbReference type="SAM" id="Phobius"/>
    </source>
</evidence>
<comment type="subcellular location">
    <subcellularLocation>
        <location evidence="1">Membrane</location>
        <topology evidence="1">Multi-pass membrane protein</topology>
    </subcellularLocation>
</comment>
<dbReference type="Gene3D" id="3.30.40.10">
    <property type="entry name" value="Zinc/RING finger domain, C3HC4 (zinc finger)"/>
    <property type="match status" value="1"/>
</dbReference>
<dbReference type="InterPro" id="IPR013083">
    <property type="entry name" value="Znf_RING/FYVE/PHD"/>
</dbReference>
<dbReference type="EMBL" id="CP014584">
    <property type="protein sequence ID" value="ANZ74058.1"/>
    <property type="molecule type" value="Genomic_DNA"/>
</dbReference>
<feature type="transmembrane region" description="Helical" evidence="5">
    <location>
        <begin position="177"/>
        <end position="197"/>
    </location>
</feature>
<dbReference type="PANTHER" id="PTHR46283">
    <property type="entry name" value="E3 UBIQUITIN-PROTEIN LIGASE MARCH5"/>
    <property type="match status" value="1"/>
</dbReference>
<organism evidence="6 7">
    <name type="scientific">Komagataella pastoris</name>
    <name type="common">Yeast</name>
    <name type="synonym">Pichia pastoris</name>
    <dbReference type="NCBI Taxonomy" id="4922"/>
    <lineage>
        <taxon>Eukaryota</taxon>
        <taxon>Fungi</taxon>
        <taxon>Dikarya</taxon>
        <taxon>Ascomycota</taxon>
        <taxon>Saccharomycotina</taxon>
        <taxon>Pichiomycetes</taxon>
        <taxon>Pichiales</taxon>
        <taxon>Pichiaceae</taxon>
        <taxon>Komagataella</taxon>
    </lineage>
</organism>
<name>A0A1B2J890_PICPA</name>
<feature type="transmembrane region" description="Helical" evidence="5">
    <location>
        <begin position="246"/>
        <end position="264"/>
    </location>
</feature>
<feature type="transmembrane region" description="Helical" evidence="5">
    <location>
        <begin position="349"/>
        <end position="371"/>
    </location>
</feature>
<keyword evidence="7" id="KW-1185">Reference proteome</keyword>
<dbReference type="AlphaFoldDB" id="A0A1B2J890"/>
<keyword evidence="4 5" id="KW-0472">Membrane</keyword>
<proteinExistence type="predicted"/>
<keyword evidence="3 5" id="KW-1133">Transmembrane helix</keyword>
<feature type="transmembrane region" description="Helical" evidence="5">
    <location>
        <begin position="209"/>
        <end position="226"/>
    </location>
</feature>
<evidence type="ECO:0000313" key="7">
    <source>
        <dbReference type="Proteomes" id="UP000094565"/>
    </source>
</evidence>
<dbReference type="GO" id="GO:0016020">
    <property type="term" value="C:membrane"/>
    <property type="evidence" value="ECO:0007669"/>
    <property type="project" value="UniProtKB-SubCell"/>
</dbReference>
<sequence length="430" mass="49131">MDDNRRCWVCLGDFGEIPPLGTVKQAHEWIQPCSCSMEAHRVCLANWVSSVVLQDKQPTRQTNRNTSWLFLIYGRTQQVEMKCPQCQKPILLVLKPTGFISSAFKTVEYFVGDFTKFALASTLLTSAVTATTLASIGVLSFTGMRIMSSLCPNSVILRLFDIKQRIGTLASAVQSGYLPASRVITFTSTIPFYLLSLRTKYSRMTDNEILVNLFPLSFFSETKYLLNFSGIKESPKKWFLLVSPVRYAYMLFFRLTFNPFYYLLAKKTQPGFIANNFSVQEIDEEEIENNPEDIPETPSSKQMEASIILTIRSWLMKTKKKIRIRRIRRMFISCLKTDYSKAFGKSSMFFLIGSTLMWPVLGEFASSTLLSKIPSLMRLLNKHVSSPDEAIFVRNLIGCLVVVLAKDVTNLFLTWRSCQQLNNFDIFVNR</sequence>
<feature type="transmembrane region" description="Helical" evidence="5">
    <location>
        <begin position="391"/>
        <end position="413"/>
    </location>
</feature>
<evidence type="ECO:0000256" key="2">
    <source>
        <dbReference type="ARBA" id="ARBA00022692"/>
    </source>
</evidence>
<dbReference type="OrthoDB" id="5817083at2759"/>
<reference evidence="6 7" key="1">
    <citation type="submission" date="2016-02" db="EMBL/GenBank/DDBJ databases">
        <title>Comparative genomic and transcriptomic foundation for Pichia pastoris.</title>
        <authorList>
            <person name="Love K.R."/>
            <person name="Shah K.A."/>
            <person name="Whittaker C.A."/>
            <person name="Wu J."/>
            <person name="Bartlett M.C."/>
            <person name="Ma D."/>
            <person name="Leeson R.L."/>
            <person name="Priest M."/>
            <person name="Young S.K."/>
            <person name="Love J.C."/>
        </authorList>
    </citation>
    <scope>NUCLEOTIDE SEQUENCE [LARGE SCALE GENOMIC DNA]</scope>
    <source>
        <strain evidence="6 7">ATCC 28485</strain>
    </source>
</reference>